<keyword evidence="2" id="KW-1185">Reference proteome</keyword>
<dbReference type="HOGENOM" id="CLU_3069564_0_0_1"/>
<proteinExistence type="predicted"/>
<protein>
    <submittedName>
        <fullName evidence="1">Uncharacterized protein</fullName>
    </submittedName>
</protein>
<dbReference type="Proteomes" id="UP000054018">
    <property type="component" value="Unassembled WGS sequence"/>
</dbReference>
<dbReference type="AlphaFoldDB" id="A0A0C9YPH0"/>
<sequence>MDGYALVLQHISQCYYNVSLDIQACEYSNLTSLKIWWYTGKFEADKKKRGCQY</sequence>
<dbReference type="EMBL" id="KN833698">
    <property type="protein sequence ID" value="KIK26945.1"/>
    <property type="molecule type" value="Genomic_DNA"/>
</dbReference>
<evidence type="ECO:0000313" key="2">
    <source>
        <dbReference type="Proteomes" id="UP000054018"/>
    </source>
</evidence>
<reference evidence="2" key="2">
    <citation type="submission" date="2015-01" db="EMBL/GenBank/DDBJ databases">
        <title>Evolutionary Origins and Diversification of the Mycorrhizal Mutualists.</title>
        <authorList>
            <consortium name="DOE Joint Genome Institute"/>
            <consortium name="Mycorrhizal Genomics Consortium"/>
            <person name="Kohler A."/>
            <person name="Kuo A."/>
            <person name="Nagy L.G."/>
            <person name="Floudas D."/>
            <person name="Copeland A."/>
            <person name="Barry K.W."/>
            <person name="Cichocki N."/>
            <person name="Veneault-Fourrey C."/>
            <person name="LaButti K."/>
            <person name="Lindquist E.A."/>
            <person name="Lipzen A."/>
            <person name="Lundell T."/>
            <person name="Morin E."/>
            <person name="Murat C."/>
            <person name="Riley R."/>
            <person name="Ohm R."/>
            <person name="Sun H."/>
            <person name="Tunlid A."/>
            <person name="Henrissat B."/>
            <person name="Grigoriev I.V."/>
            <person name="Hibbett D.S."/>
            <person name="Martin F."/>
        </authorList>
    </citation>
    <scope>NUCLEOTIDE SEQUENCE [LARGE SCALE GENOMIC DNA]</scope>
    <source>
        <strain evidence="2">441</strain>
    </source>
</reference>
<reference evidence="1 2" key="1">
    <citation type="submission" date="2014-04" db="EMBL/GenBank/DDBJ databases">
        <authorList>
            <consortium name="DOE Joint Genome Institute"/>
            <person name="Kuo A."/>
            <person name="Kohler A."/>
            <person name="Costa M.D."/>
            <person name="Nagy L.G."/>
            <person name="Floudas D."/>
            <person name="Copeland A."/>
            <person name="Barry K.W."/>
            <person name="Cichocki N."/>
            <person name="Veneault-Fourrey C."/>
            <person name="LaButti K."/>
            <person name="Lindquist E.A."/>
            <person name="Lipzen A."/>
            <person name="Lundell T."/>
            <person name="Morin E."/>
            <person name="Murat C."/>
            <person name="Sun H."/>
            <person name="Tunlid A."/>
            <person name="Henrissat B."/>
            <person name="Grigoriev I.V."/>
            <person name="Hibbett D.S."/>
            <person name="Martin F."/>
            <person name="Nordberg H.P."/>
            <person name="Cantor M.N."/>
            <person name="Hua S.X."/>
        </authorList>
    </citation>
    <scope>NUCLEOTIDE SEQUENCE [LARGE SCALE GENOMIC DNA]</scope>
    <source>
        <strain evidence="1 2">441</strain>
    </source>
</reference>
<accession>A0A0C9YPH0</accession>
<organism evidence="1 2">
    <name type="scientific">Pisolithus microcarpus 441</name>
    <dbReference type="NCBI Taxonomy" id="765257"/>
    <lineage>
        <taxon>Eukaryota</taxon>
        <taxon>Fungi</taxon>
        <taxon>Dikarya</taxon>
        <taxon>Basidiomycota</taxon>
        <taxon>Agaricomycotina</taxon>
        <taxon>Agaricomycetes</taxon>
        <taxon>Agaricomycetidae</taxon>
        <taxon>Boletales</taxon>
        <taxon>Sclerodermatineae</taxon>
        <taxon>Pisolithaceae</taxon>
        <taxon>Pisolithus</taxon>
    </lineage>
</organism>
<evidence type="ECO:0000313" key="1">
    <source>
        <dbReference type="EMBL" id="KIK26945.1"/>
    </source>
</evidence>
<name>A0A0C9YPH0_9AGAM</name>
<gene>
    <name evidence="1" type="ORF">PISMIDRAFT_675237</name>
</gene>